<reference evidence="1 2" key="1">
    <citation type="journal article" date="2015" name="Genome Biol.">
        <title>Comparative genomics of Steinernema reveals deeply conserved gene regulatory networks.</title>
        <authorList>
            <person name="Dillman A.R."/>
            <person name="Macchietto M."/>
            <person name="Porter C.F."/>
            <person name="Rogers A."/>
            <person name="Williams B."/>
            <person name="Antoshechkin I."/>
            <person name="Lee M.M."/>
            <person name="Goodwin Z."/>
            <person name="Lu X."/>
            <person name="Lewis E.E."/>
            <person name="Goodrich-Blair H."/>
            <person name="Stock S.P."/>
            <person name="Adams B.J."/>
            <person name="Sternberg P.W."/>
            <person name="Mortazavi A."/>
        </authorList>
    </citation>
    <scope>NUCLEOTIDE SEQUENCE [LARGE SCALE GENOMIC DNA]</scope>
    <source>
        <strain evidence="1 2">ALL</strain>
    </source>
</reference>
<proteinExistence type="predicted"/>
<evidence type="ECO:0000313" key="1">
    <source>
        <dbReference type="EMBL" id="TKR70373.1"/>
    </source>
</evidence>
<dbReference type="Proteomes" id="UP000298663">
    <property type="component" value="Unassembled WGS sequence"/>
</dbReference>
<organism evidence="1 2">
    <name type="scientific">Steinernema carpocapsae</name>
    <name type="common">Entomopathogenic nematode</name>
    <dbReference type="NCBI Taxonomy" id="34508"/>
    <lineage>
        <taxon>Eukaryota</taxon>
        <taxon>Metazoa</taxon>
        <taxon>Ecdysozoa</taxon>
        <taxon>Nematoda</taxon>
        <taxon>Chromadorea</taxon>
        <taxon>Rhabditida</taxon>
        <taxon>Tylenchina</taxon>
        <taxon>Panagrolaimomorpha</taxon>
        <taxon>Strongyloidoidea</taxon>
        <taxon>Steinernematidae</taxon>
        <taxon>Steinernema</taxon>
    </lineage>
</organism>
<dbReference type="EMBL" id="AZBU02000007">
    <property type="protein sequence ID" value="TKR70373.1"/>
    <property type="molecule type" value="Genomic_DNA"/>
</dbReference>
<reference evidence="1 2" key="2">
    <citation type="journal article" date="2019" name="G3 (Bethesda)">
        <title>Hybrid Assembly of the Genome of the Entomopathogenic Nematode Steinernema carpocapsae Identifies the X-Chromosome.</title>
        <authorList>
            <person name="Serra L."/>
            <person name="Macchietto M."/>
            <person name="Macias-Munoz A."/>
            <person name="McGill C.J."/>
            <person name="Rodriguez I.M."/>
            <person name="Rodriguez B."/>
            <person name="Murad R."/>
            <person name="Mortazavi A."/>
        </authorList>
    </citation>
    <scope>NUCLEOTIDE SEQUENCE [LARGE SCALE GENOMIC DNA]</scope>
    <source>
        <strain evidence="1 2">ALL</strain>
    </source>
</reference>
<dbReference type="OrthoDB" id="6764170at2759"/>
<sequence length="82" mass="9184">MYADDLKLYAISNVHALENALKALESLSSHLHLPTSVQKTFVMHIGRNNPRSDYVLDGSPIAKVSEVKGLEVTYTDHRHIIL</sequence>
<accession>A0A4U5MMH6</accession>
<comment type="caution">
    <text evidence="1">The sequence shown here is derived from an EMBL/GenBank/DDBJ whole genome shotgun (WGS) entry which is preliminary data.</text>
</comment>
<evidence type="ECO:0008006" key="3">
    <source>
        <dbReference type="Google" id="ProtNLM"/>
    </source>
</evidence>
<name>A0A4U5MMH6_STECR</name>
<dbReference type="AlphaFoldDB" id="A0A4U5MMH6"/>
<gene>
    <name evidence="1" type="ORF">L596_022407</name>
</gene>
<protein>
    <recommendedName>
        <fullName evidence="3">Reverse transcriptase domain-containing protein</fullName>
    </recommendedName>
</protein>
<evidence type="ECO:0000313" key="2">
    <source>
        <dbReference type="Proteomes" id="UP000298663"/>
    </source>
</evidence>
<keyword evidence="2" id="KW-1185">Reference proteome</keyword>